<feature type="transmembrane region" description="Helical" evidence="1">
    <location>
        <begin position="212"/>
        <end position="230"/>
    </location>
</feature>
<dbReference type="GO" id="GO:0016020">
    <property type="term" value="C:membrane"/>
    <property type="evidence" value="ECO:0007669"/>
    <property type="project" value="TreeGrafter"/>
</dbReference>
<feature type="transmembrane region" description="Helical" evidence="1">
    <location>
        <begin position="340"/>
        <end position="361"/>
    </location>
</feature>
<dbReference type="Pfam" id="PF01757">
    <property type="entry name" value="Acyl_transf_3"/>
    <property type="match status" value="1"/>
</dbReference>
<feature type="transmembrane region" description="Helical" evidence="1">
    <location>
        <begin position="176"/>
        <end position="192"/>
    </location>
</feature>
<dbReference type="InterPro" id="IPR050879">
    <property type="entry name" value="Acyltransferase_3"/>
</dbReference>
<dbReference type="AlphaFoldDB" id="A0A7L5DIK2"/>
<dbReference type="PANTHER" id="PTHR23028:SF131">
    <property type="entry name" value="BLR2367 PROTEIN"/>
    <property type="match status" value="1"/>
</dbReference>
<organism evidence="3 4">
    <name type="scientific">Spirosoma rhododendri</name>
    <dbReference type="NCBI Taxonomy" id="2728024"/>
    <lineage>
        <taxon>Bacteria</taxon>
        <taxon>Pseudomonadati</taxon>
        <taxon>Bacteroidota</taxon>
        <taxon>Cytophagia</taxon>
        <taxon>Cytophagales</taxon>
        <taxon>Cytophagaceae</taxon>
        <taxon>Spirosoma</taxon>
    </lineage>
</organism>
<feature type="transmembrane region" description="Helical" evidence="1">
    <location>
        <begin position="237"/>
        <end position="257"/>
    </location>
</feature>
<evidence type="ECO:0000259" key="2">
    <source>
        <dbReference type="Pfam" id="PF01757"/>
    </source>
</evidence>
<feature type="transmembrane region" description="Helical" evidence="1">
    <location>
        <begin position="263"/>
        <end position="283"/>
    </location>
</feature>
<evidence type="ECO:0000313" key="3">
    <source>
        <dbReference type="EMBL" id="QJD78196.1"/>
    </source>
</evidence>
<dbReference type="PANTHER" id="PTHR23028">
    <property type="entry name" value="ACETYLTRANSFERASE"/>
    <property type="match status" value="1"/>
</dbReference>
<protein>
    <submittedName>
        <fullName evidence="3">Acyltransferase</fullName>
    </submittedName>
</protein>
<evidence type="ECO:0000256" key="1">
    <source>
        <dbReference type="SAM" id="Phobius"/>
    </source>
</evidence>
<dbReference type="GO" id="GO:0000271">
    <property type="term" value="P:polysaccharide biosynthetic process"/>
    <property type="evidence" value="ECO:0007669"/>
    <property type="project" value="TreeGrafter"/>
</dbReference>
<feature type="transmembrane region" description="Helical" evidence="1">
    <location>
        <begin position="6"/>
        <end position="26"/>
    </location>
</feature>
<feature type="transmembrane region" description="Helical" evidence="1">
    <location>
        <begin position="151"/>
        <end position="169"/>
    </location>
</feature>
<proteinExistence type="predicted"/>
<gene>
    <name evidence="3" type="ORF">HH216_06980</name>
</gene>
<dbReference type="RefSeq" id="WP_169550138.1">
    <property type="nucleotide sequence ID" value="NZ_CP051677.1"/>
</dbReference>
<feature type="transmembrane region" description="Helical" evidence="1">
    <location>
        <begin position="85"/>
        <end position="108"/>
    </location>
</feature>
<keyword evidence="1" id="KW-1133">Transmembrane helix</keyword>
<keyword evidence="1" id="KW-0812">Transmembrane</keyword>
<feature type="transmembrane region" description="Helical" evidence="1">
    <location>
        <begin position="295"/>
        <end position="320"/>
    </location>
</feature>
<keyword evidence="3" id="KW-0012">Acyltransferase</keyword>
<dbReference type="EMBL" id="CP051677">
    <property type="protein sequence ID" value="QJD78196.1"/>
    <property type="molecule type" value="Genomic_DNA"/>
</dbReference>
<feature type="transmembrane region" description="Helical" evidence="1">
    <location>
        <begin position="120"/>
        <end position="139"/>
    </location>
</feature>
<keyword evidence="1" id="KW-0472">Membrane</keyword>
<dbReference type="Proteomes" id="UP000501128">
    <property type="component" value="Chromosome"/>
</dbReference>
<reference evidence="3 4" key="1">
    <citation type="submission" date="2020-04" db="EMBL/GenBank/DDBJ databases">
        <title>Genome sequencing of novel species.</title>
        <authorList>
            <person name="Heo J."/>
            <person name="Kim S.-J."/>
            <person name="Kim J.-S."/>
            <person name="Hong S.-B."/>
            <person name="Kwon S.-W."/>
        </authorList>
    </citation>
    <scope>NUCLEOTIDE SEQUENCE [LARGE SCALE GENOMIC DNA]</scope>
    <source>
        <strain evidence="3 4">CJU-R4</strain>
    </source>
</reference>
<name>A0A7L5DIK2_9BACT</name>
<feature type="domain" description="Acyltransferase 3" evidence="2">
    <location>
        <begin position="13"/>
        <end position="358"/>
    </location>
</feature>
<dbReference type="InterPro" id="IPR002656">
    <property type="entry name" value="Acyl_transf_3_dom"/>
</dbReference>
<evidence type="ECO:0000313" key="4">
    <source>
        <dbReference type="Proteomes" id="UP000501128"/>
    </source>
</evidence>
<dbReference type="KEGG" id="srho:HH216_06980"/>
<keyword evidence="4" id="KW-1185">Reference proteome</keyword>
<dbReference type="GO" id="GO:0016747">
    <property type="term" value="F:acyltransferase activity, transferring groups other than amino-acyl groups"/>
    <property type="evidence" value="ECO:0007669"/>
    <property type="project" value="InterPro"/>
</dbReference>
<keyword evidence="3" id="KW-0808">Transferase</keyword>
<accession>A0A7L5DIK2</accession>
<sequence length="385" mass="44455">MNQPAYLSTLTPLRGIAALCVVLLHAQRLALPFVDTAQTMFFNQSYLWVDFFFILSGFIISHVYSDTFTYSVHRHQYWHYIGARFARVYPLHLVTMLWALLAIIHIRHTATQIDPGIQDAFSYWGVPASLLFVQAFHLFDWTPMNGASWSLSTEWWMYMLFPFFVGWIRQFPRIRYALWLCVASMYLWLMYYAAPYASNMHTTTMNLASNWGLFRCAAGFIVGALSYDLYRQQTGRFLLRSSLFFCVVFFLCVLLMHEAASDLLVIALFPVVILSAAYQTGWVKHTLTKRPFQWLGDLSFSIYMVHLPIMLTVDAIGIQANPTMFARFGDIVTNNFVPGQQFAVLLVVVTLIVAAFTYRFIEVPARNYLNARFNTRREEPIAVAM</sequence>
<feature type="transmembrane region" description="Helical" evidence="1">
    <location>
        <begin position="46"/>
        <end position="65"/>
    </location>
</feature>